<dbReference type="EMBL" id="MU274925">
    <property type="protein sequence ID" value="KAI0086197.1"/>
    <property type="molecule type" value="Genomic_DNA"/>
</dbReference>
<gene>
    <name evidence="1" type="ORF">BDY19DRAFT_961824</name>
</gene>
<organism evidence="1 2">
    <name type="scientific">Irpex rosettiformis</name>
    <dbReference type="NCBI Taxonomy" id="378272"/>
    <lineage>
        <taxon>Eukaryota</taxon>
        <taxon>Fungi</taxon>
        <taxon>Dikarya</taxon>
        <taxon>Basidiomycota</taxon>
        <taxon>Agaricomycotina</taxon>
        <taxon>Agaricomycetes</taxon>
        <taxon>Polyporales</taxon>
        <taxon>Irpicaceae</taxon>
        <taxon>Irpex</taxon>
    </lineage>
</organism>
<name>A0ACB8TVV6_9APHY</name>
<evidence type="ECO:0000313" key="2">
    <source>
        <dbReference type="Proteomes" id="UP001055072"/>
    </source>
</evidence>
<sequence length="975" mass="106762">MVAAIQHEHEDENILPPRKRVKTNDTQRKATKEPRLFAPFRALGLITNHVPFALQTRSYKGATDGPTLHLVTCLGRSWAMWEGGRMTLQFVCPDANEPITSLAMEGKAVWAAAGSEVIRYLRGKEVARLSNPLDVSLASILVFGNQLLALSEDGTKMFVWTTTDGELQSSIQFEPGFTATTILHPATYLNKILVGSSQGTLQLWNTRTQTCIHKFSASSLLTSPSDTQNGSSTAITALSQSPAIDVVGVGFASGEISVYDIRMDERLLRMKMQDGAIRALSFRTDGHPILASASSNGHIALWDLNSGGRLLHLVRGAHDGAVTAIEWVPGQPLLVSSGEDNSVKQWVFDSPTAAPRLLKFRSGHHAPPHLVRYYGEDGKQLLTASRDRSLRCTSVVRDSRSFELSQGSLAKKATSLSIPIASLKLPPITTMSFSTIRTKDWDDILTGHTDETFARTWTMRDKKLGKHTFALSGEGKKAPAPGSVKATCISACGNFGIASSSTGAIHMYNMQSGAKRKTFDVGPVPDGVAEGSSTKRKERCITGLASDGLNRTLIASTLDGTVNFFDFHTAELQCTVILPSSAVSITLHRDSGLLAVICDDLVVRVLDIETQRLVRELGGFRSRVLDLTFSPDARWIVTTSLDSTIRTFDVPTGQLIDAFRTASVATSVSFSPTNDFLATSHVDSVGVYLWANRAQYSEVSFHSIPDEDIVDMALPSVQGDAEEEALEALSALTVDETPKDVFTTPAQLDGDLVTLTLLPRARWQTLLNLEVIQQRNKPKEPPKPPEQAPFFLPTLPGVEHRFDVTSAQGQRKEEAAKKKETRRLENAAAGSESVLMQKLRAEDPEGDCTFKNYITRVISNPLANLSCADEGFYSYIKTLSPAAIDLELRSLVTLDLQRLFLAALIQRLKSHRDFEAVQTFQNVFLRLHGDVLVANADEVGDELRRLREVQRVESERVLELLAKSLGTLGFVKEVL</sequence>
<dbReference type="Proteomes" id="UP001055072">
    <property type="component" value="Unassembled WGS sequence"/>
</dbReference>
<comment type="caution">
    <text evidence="1">The sequence shown here is derived from an EMBL/GenBank/DDBJ whole genome shotgun (WGS) entry which is preliminary data.</text>
</comment>
<keyword evidence="2" id="KW-1185">Reference proteome</keyword>
<reference evidence="1" key="1">
    <citation type="journal article" date="2021" name="Environ. Microbiol.">
        <title>Gene family expansions and transcriptome signatures uncover fungal adaptations to wood decay.</title>
        <authorList>
            <person name="Hage H."/>
            <person name="Miyauchi S."/>
            <person name="Viragh M."/>
            <person name="Drula E."/>
            <person name="Min B."/>
            <person name="Chaduli D."/>
            <person name="Navarro D."/>
            <person name="Favel A."/>
            <person name="Norest M."/>
            <person name="Lesage-Meessen L."/>
            <person name="Balint B."/>
            <person name="Merenyi Z."/>
            <person name="de Eugenio L."/>
            <person name="Morin E."/>
            <person name="Martinez A.T."/>
            <person name="Baldrian P."/>
            <person name="Stursova M."/>
            <person name="Martinez M.J."/>
            <person name="Novotny C."/>
            <person name="Magnuson J.K."/>
            <person name="Spatafora J.W."/>
            <person name="Maurice S."/>
            <person name="Pangilinan J."/>
            <person name="Andreopoulos W."/>
            <person name="LaButti K."/>
            <person name="Hundley H."/>
            <person name="Na H."/>
            <person name="Kuo A."/>
            <person name="Barry K."/>
            <person name="Lipzen A."/>
            <person name="Henrissat B."/>
            <person name="Riley R."/>
            <person name="Ahrendt S."/>
            <person name="Nagy L.G."/>
            <person name="Grigoriev I.V."/>
            <person name="Martin F."/>
            <person name="Rosso M.N."/>
        </authorList>
    </citation>
    <scope>NUCLEOTIDE SEQUENCE</scope>
    <source>
        <strain evidence="1">CBS 384.51</strain>
    </source>
</reference>
<protein>
    <submittedName>
        <fullName evidence="1">Utp21-domain-containing protein</fullName>
    </submittedName>
</protein>
<proteinExistence type="predicted"/>
<accession>A0ACB8TVV6</accession>
<evidence type="ECO:0000313" key="1">
    <source>
        <dbReference type="EMBL" id="KAI0086197.1"/>
    </source>
</evidence>